<dbReference type="InterPro" id="IPR041881">
    <property type="entry name" value="PqqD_sf"/>
</dbReference>
<evidence type="ECO:0008006" key="2">
    <source>
        <dbReference type="Google" id="ProtNLM"/>
    </source>
</evidence>
<dbReference type="AlphaFoldDB" id="B8HXX5"/>
<evidence type="ECO:0000313" key="1">
    <source>
        <dbReference type="EMBL" id="ACL43414.1"/>
    </source>
</evidence>
<dbReference type="Gene3D" id="1.10.10.1150">
    <property type="entry name" value="Coenzyme PQQ synthesis protein D (PqqD)"/>
    <property type="match status" value="1"/>
</dbReference>
<dbReference type="KEGG" id="cyn:Cyan7425_1028"/>
<dbReference type="Pfam" id="PF05402">
    <property type="entry name" value="PqqD"/>
    <property type="match status" value="1"/>
</dbReference>
<dbReference type="eggNOG" id="ENOG5033BC0">
    <property type="taxonomic scope" value="Bacteria"/>
</dbReference>
<dbReference type="HOGENOM" id="CLU_159325_2_2_3"/>
<dbReference type="STRING" id="395961.Cyan7425_1028"/>
<dbReference type="EMBL" id="CP001344">
    <property type="protein sequence ID" value="ACL43414.1"/>
    <property type="molecule type" value="Genomic_DNA"/>
</dbReference>
<protein>
    <recommendedName>
        <fullName evidence="2">PqqD family protein</fullName>
    </recommendedName>
</protein>
<proteinExistence type="predicted"/>
<accession>B8HXX5</accession>
<name>B8HXX5_CYAP4</name>
<dbReference type="InterPro" id="IPR008792">
    <property type="entry name" value="PQQD"/>
</dbReference>
<gene>
    <name evidence="1" type="ordered locus">Cyan7425_1028</name>
</gene>
<reference evidence="1" key="1">
    <citation type="submission" date="2009-01" db="EMBL/GenBank/DDBJ databases">
        <title>Complete sequence of chromosome Cyanothece sp. PCC 7425.</title>
        <authorList>
            <consortium name="US DOE Joint Genome Institute"/>
            <person name="Lucas S."/>
            <person name="Copeland A."/>
            <person name="Lapidus A."/>
            <person name="Glavina del Rio T."/>
            <person name="Dalin E."/>
            <person name="Tice H."/>
            <person name="Bruce D."/>
            <person name="Goodwin L."/>
            <person name="Pitluck S."/>
            <person name="Sims D."/>
            <person name="Meineke L."/>
            <person name="Brettin T."/>
            <person name="Detter J.C."/>
            <person name="Han C."/>
            <person name="Larimer F."/>
            <person name="Land M."/>
            <person name="Hauser L."/>
            <person name="Kyrpides N."/>
            <person name="Ovchinnikova G."/>
            <person name="Liberton M."/>
            <person name="Stoeckel J."/>
            <person name="Banerjee A."/>
            <person name="Singh A."/>
            <person name="Page L."/>
            <person name="Sato H."/>
            <person name="Zhao L."/>
            <person name="Sherman L."/>
            <person name="Pakrasi H."/>
            <person name="Richardson P."/>
        </authorList>
    </citation>
    <scope>NUCLEOTIDE SEQUENCE</scope>
    <source>
        <strain evidence="1">PCC 7425</strain>
    </source>
</reference>
<organism evidence="1">
    <name type="scientific">Cyanothece sp. (strain PCC 7425 / ATCC 29141)</name>
    <dbReference type="NCBI Taxonomy" id="395961"/>
    <lineage>
        <taxon>Bacteria</taxon>
        <taxon>Bacillati</taxon>
        <taxon>Cyanobacteriota</taxon>
        <taxon>Cyanophyceae</taxon>
        <taxon>Gomontiellales</taxon>
        <taxon>Cyanothecaceae</taxon>
        <taxon>Cyanothece</taxon>
    </lineage>
</organism>
<sequence length="84" mass="9572">MKEDVLVQELGGELVLLNLDSEEYFGLDTVGASMWQILQETGSIQATYDRLLEQYEVEPEQLKQDLLELIEKFVDHGLVELADS</sequence>